<keyword evidence="2" id="KW-1133">Transmembrane helix</keyword>
<name>A0A1G2PS30_9BACT</name>
<feature type="transmembrane region" description="Helical" evidence="2">
    <location>
        <begin position="97"/>
        <end position="118"/>
    </location>
</feature>
<dbReference type="Proteomes" id="UP000176951">
    <property type="component" value="Unassembled WGS sequence"/>
</dbReference>
<evidence type="ECO:0000256" key="2">
    <source>
        <dbReference type="SAM" id="Phobius"/>
    </source>
</evidence>
<reference evidence="3 4" key="1">
    <citation type="journal article" date="2016" name="Nat. Commun.">
        <title>Thousands of microbial genomes shed light on interconnected biogeochemical processes in an aquifer system.</title>
        <authorList>
            <person name="Anantharaman K."/>
            <person name="Brown C.T."/>
            <person name="Hug L.A."/>
            <person name="Sharon I."/>
            <person name="Castelle C.J."/>
            <person name="Probst A.J."/>
            <person name="Thomas B.C."/>
            <person name="Singh A."/>
            <person name="Wilkins M.J."/>
            <person name="Karaoz U."/>
            <person name="Brodie E.L."/>
            <person name="Williams K.H."/>
            <person name="Hubbard S.S."/>
            <person name="Banfield J.F."/>
        </authorList>
    </citation>
    <scope>NUCLEOTIDE SEQUENCE [LARGE SCALE GENOMIC DNA]</scope>
</reference>
<keyword evidence="2" id="KW-0812">Transmembrane</keyword>
<dbReference type="EMBL" id="MHSW01000034">
    <property type="protein sequence ID" value="OHA50559.1"/>
    <property type="molecule type" value="Genomic_DNA"/>
</dbReference>
<feature type="transmembrane region" description="Helical" evidence="2">
    <location>
        <begin position="186"/>
        <end position="203"/>
    </location>
</feature>
<accession>A0A1G2PS30</accession>
<comment type="caution">
    <text evidence="3">The sequence shown here is derived from an EMBL/GenBank/DDBJ whole genome shotgun (WGS) entry which is preliminary data.</text>
</comment>
<feature type="compositionally biased region" description="Basic and acidic residues" evidence="1">
    <location>
        <begin position="281"/>
        <end position="294"/>
    </location>
</feature>
<proteinExistence type="predicted"/>
<organism evidence="3 4">
    <name type="scientific">Candidatus Terrybacteria bacterium RIFCSPLOWO2_01_FULL_40_23</name>
    <dbReference type="NCBI Taxonomy" id="1802366"/>
    <lineage>
        <taxon>Bacteria</taxon>
        <taxon>Candidatus Terryibacteriota</taxon>
    </lineage>
</organism>
<evidence type="ECO:0000313" key="3">
    <source>
        <dbReference type="EMBL" id="OHA50559.1"/>
    </source>
</evidence>
<dbReference type="AlphaFoldDB" id="A0A1G2PS30"/>
<gene>
    <name evidence="3" type="ORF">A3A97_03240</name>
</gene>
<feature type="transmembrane region" description="Helical" evidence="2">
    <location>
        <begin position="56"/>
        <end position="77"/>
    </location>
</feature>
<feature type="transmembrane region" description="Helical" evidence="2">
    <location>
        <begin position="224"/>
        <end position="243"/>
    </location>
</feature>
<feature type="transmembrane region" description="Helical" evidence="2">
    <location>
        <begin position="25"/>
        <end position="44"/>
    </location>
</feature>
<feature type="transmembrane region" description="Helical" evidence="2">
    <location>
        <begin position="255"/>
        <end position="273"/>
    </location>
</feature>
<protein>
    <submittedName>
        <fullName evidence="3">Uncharacterized protein</fullName>
    </submittedName>
</protein>
<evidence type="ECO:0000313" key="4">
    <source>
        <dbReference type="Proteomes" id="UP000176951"/>
    </source>
</evidence>
<evidence type="ECO:0000256" key="1">
    <source>
        <dbReference type="SAM" id="MobiDB-lite"/>
    </source>
</evidence>
<feature type="transmembrane region" description="Helical" evidence="2">
    <location>
        <begin position="160"/>
        <end position="180"/>
    </location>
</feature>
<keyword evidence="2" id="KW-0472">Membrane</keyword>
<sequence length="312" mass="35752">MSLFSGLKNRIFAIHPSVPRSDTELVGFFVCGLYSLVFAIAAYLEAYGGHRISHLFSLTLLFFIGIYSLHSITVYKVKINLEKRAKRRKKQIFVWRYGEIFGFGLIISQLALLALFILDVVEIFPEESSFVVEVLMSMLAGTSLWKMVIHDEPRVRHNNLFFLVLVTMTTVTILAFIVNGLTGREIPSALVLMYFAIFIAHILHDRALEIQCQDECNDETVIDFFGWIIVLTSLVIYVLSLDTPIKVFNNVSDEMWQIALGTGAIMWVSDFLLSRLIERKERKEREEREAKLKGDTQVTKTPEKEPEDTETE</sequence>
<feature type="region of interest" description="Disordered" evidence="1">
    <location>
        <begin position="281"/>
        <end position="312"/>
    </location>
</feature>
<feature type="transmembrane region" description="Helical" evidence="2">
    <location>
        <begin position="130"/>
        <end position="148"/>
    </location>
</feature>